<dbReference type="RefSeq" id="WP_090183497.1">
    <property type="nucleotide sequence ID" value="NZ_LT629705.1"/>
</dbReference>
<dbReference type="EMBL" id="LT629705">
    <property type="protein sequence ID" value="SDO87727.1"/>
    <property type="molecule type" value="Genomic_DNA"/>
</dbReference>
<dbReference type="InterPro" id="IPR001303">
    <property type="entry name" value="Aldolase_II/adducin_N"/>
</dbReference>
<evidence type="ECO:0000259" key="1">
    <source>
        <dbReference type="SMART" id="SM01007"/>
    </source>
</evidence>
<proteinExistence type="predicted"/>
<dbReference type="AlphaFoldDB" id="A0A1H0N4V2"/>
<gene>
    <name evidence="2" type="ORF">SAMN04489798_4096</name>
</gene>
<name>A0A1H0N4V2_9PSED</name>
<feature type="domain" description="Class II aldolase/adducin N-terminal" evidence="1">
    <location>
        <begin position="11"/>
        <end position="197"/>
    </location>
</feature>
<organism evidence="2 3">
    <name type="scientific">Pseudomonas arsenicoxydans</name>
    <dbReference type="NCBI Taxonomy" id="702115"/>
    <lineage>
        <taxon>Bacteria</taxon>
        <taxon>Pseudomonadati</taxon>
        <taxon>Pseudomonadota</taxon>
        <taxon>Gammaproteobacteria</taxon>
        <taxon>Pseudomonadales</taxon>
        <taxon>Pseudomonadaceae</taxon>
        <taxon>Pseudomonas</taxon>
    </lineage>
</organism>
<evidence type="ECO:0000313" key="3">
    <source>
        <dbReference type="Proteomes" id="UP000198827"/>
    </source>
</evidence>
<evidence type="ECO:0000313" key="2">
    <source>
        <dbReference type="EMBL" id="SDO87727.1"/>
    </source>
</evidence>
<dbReference type="Proteomes" id="UP000198827">
    <property type="component" value="Chromosome I"/>
</dbReference>
<dbReference type="InterPro" id="IPR036409">
    <property type="entry name" value="Aldolase_II/adducin_N_sf"/>
</dbReference>
<dbReference type="GO" id="GO:0005996">
    <property type="term" value="P:monosaccharide metabolic process"/>
    <property type="evidence" value="ECO:0007669"/>
    <property type="project" value="UniProtKB-ARBA"/>
</dbReference>
<accession>A0A1H0N4V2</accession>
<dbReference type="Gene3D" id="3.40.225.10">
    <property type="entry name" value="Class II aldolase/adducin N-terminal domain"/>
    <property type="match status" value="1"/>
</dbReference>
<dbReference type="SMART" id="SM01007">
    <property type="entry name" value="Aldolase_II"/>
    <property type="match status" value="1"/>
</dbReference>
<reference evidence="2 3" key="1">
    <citation type="submission" date="2016-10" db="EMBL/GenBank/DDBJ databases">
        <authorList>
            <person name="de Groot N.N."/>
        </authorList>
    </citation>
    <scope>NUCLEOTIDE SEQUENCE [LARGE SCALE GENOMIC DNA]</scope>
    <source>
        <strain evidence="2 3">CECT 7543</strain>
    </source>
</reference>
<dbReference type="SUPFAM" id="SSF53639">
    <property type="entry name" value="AraD/HMP-PK domain-like"/>
    <property type="match status" value="1"/>
</dbReference>
<protein>
    <submittedName>
        <fullName evidence="2">Rhamnose utilisation protein RhaD, predicted bifunctional aldolase and dehydrogenase</fullName>
    </submittedName>
</protein>
<sequence>MKFDKSDLRAEVSAYCAFIGSDPLLVQGAGGNISWKDSDTLWVKASGTWLADAAEKDIFVPVDLALLRKAIKVGNFEVEPLIRGDSTLRPSIETLLHALMPHRIVVHVHAVEVLAHLVRSGFRETLSHASAPGITWTCVGYLKPGAALATGVAEALAETPGSNVVFLQNHGVVIGAGSIAEANAILLTLTGIFRTAPRAPVAAKLPTAPISSDGTLSWGPIGDPLIHQLAIDPILFERLHDDWALYPDHVVFMGARAVTVNDEAELPSSLARATLMPDVLFIRGKGVFTLPTFNTGKQAQIRCYYDVLARQDADALLSSLSEDDICGLLNWDAERYRIQVTK</sequence>
<dbReference type="Pfam" id="PF00596">
    <property type="entry name" value="Aldolase_II"/>
    <property type="match status" value="1"/>
</dbReference>
<dbReference type="OrthoDB" id="9814830at2"/>